<name>A0A2S2NTI9_SCHGA</name>
<proteinExistence type="predicted"/>
<dbReference type="EMBL" id="GGMR01007855">
    <property type="protein sequence ID" value="MBY20474.1"/>
    <property type="molecule type" value="Transcribed_RNA"/>
</dbReference>
<protein>
    <submittedName>
        <fullName evidence="1">Uncharacterized protein</fullName>
    </submittedName>
</protein>
<reference evidence="1" key="1">
    <citation type="submission" date="2018-04" db="EMBL/GenBank/DDBJ databases">
        <title>Transcriptome of Schizaphis graminum biotype I.</title>
        <authorList>
            <person name="Scully E.D."/>
            <person name="Geib S.M."/>
            <person name="Palmer N.A."/>
            <person name="Koch K."/>
            <person name="Bradshaw J."/>
            <person name="Heng-Moss T."/>
            <person name="Sarath G."/>
        </authorList>
    </citation>
    <scope>NUCLEOTIDE SEQUENCE</scope>
</reference>
<evidence type="ECO:0000313" key="1">
    <source>
        <dbReference type="EMBL" id="MBY20474.1"/>
    </source>
</evidence>
<sequence length="103" mass="11155">MHACCGYPQFPTPEKRARVFTELNAAYGVADVSTEKVFIIFIHGIRRRRALAPVSPIVIGRVDFSGGPSVELPMPCAPAGQTIPPIRGHKTPTVLTHTIGFCN</sequence>
<accession>A0A2S2NTI9</accession>
<organism evidence="1">
    <name type="scientific">Schizaphis graminum</name>
    <name type="common">Green bug aphid</name>
    <dbReference type="NCBI Taxonomy" id="13262"/>
    <lineage>
        <taxon>Eukaryota</taxon>
        <taxon>Metazoa</taxon>
        <taxon>Ecdysozoa</taxon>
        <taxon>Arthropoda</taxon>
        <taxon>Hexapoda</taxon>
        <taxon>Insecta</taxon>
        <taxon>Pterygota</taxon>
        <taxon>Neoptera</taxon>
        <taxon>Paraneoptera</taxon>
        <taxon>Hemiptera</taxon>
        <taxon>Sternorrhyncha</taxon>
        <taxon>Aphidomorpha</taxon>
        <taxon>Aphidoidea</taxon>
        <taxon>Aphididae</taxon>
        <taxon>Aphidini</taxon>
        <taxon>Schizaphis</taxon>
    </lineage>
</organism>
<gene>
    <name evidence="1" type="ORF">g.86936</name>
</gene>
<dbReference type="AlphaFoldDB" id="A0A2S2NTI9"/>